<dbReference type="EMBL" id="MUXE01000014">
    <property type="protein sequence ID" value="PUE63803.1"/>
    <property type="molecule type" value="Genomic_DNA"/>
</dbReference>
<keyword evidence="2" id="KW-1003">Cell membrane</keyword>
<name>A0A363CXR6_9BACT</name>
<comment type="caution">
    <text evidence="8">The sequence shown here is derived from an EMBL/GenBank/DDBJ whole genome shotgun (WGS) entry which is preliminary data.</text>
</comment>
<evidence type="ECO:0000256" key="1">
    <source>
        <dbReference type="ARBA" id="ARBA00004651"/>
    </source>
</evidence>
<evidence type="ECO:0000256" key="6">
    <source>
        <dbReference type="SAM" id="Phobius"/>
    </source>
</evidence>
<feature type="transmembrane region" description="Helical" evidence="6">
    <location>
        <begin position="16"/>
        <end position="32"/>
    </location>
</feature>
<feature type="domain" description="Polysaccharide chain length determinant N-terminal" evidence="7">
    <location>
        <begin position="1"/>
        <end position="33"/>
    </location>
</feature>
<dbReference type="Proteomes" id="UP000251135">
    <property type="component" value="Unassembled WGS sequence"/>
</dbReference>
<dbReference type="InterPro" id="IPR003856">
    <property type="entry name" value="LPS_length_determ_N"/>
</dbReference>
<evidence type="ECO:0000256" key="3">
    <source>
        <dbReference type="ARBA" id="ARBA00022692"/>
    </source>
</evidence>
<proteinExistence type="predicted"/>
<evidence type="ECO:0000256" key="4">
    <source>
        <dbReference type="ARBA" id="ARBA00022989"/>
    </source>
</evidence>
<accession>A0A363CXR6</accession>
<dbReference type="GO" id="GO:0005886">
    <property type="term" value="C:plasma membrane"/>
    <property type="evidence" value="ECO:0007669"/>
    <property type="project" value="UniProtKB-SubCell"/>
</dbReference>
<protein>
    <recommendedName>
        <fullName evidence="7">Polysaccharide chain length determinant N-terminal domain-containing protein</fullName>
    </recommendedName>
</protein>
<evidence type="ECO:0000256" key="5">
    <source>
        <dbReference type="ARBA" id="ARBA00023136"/>
    </source>
</evidence>
<reference evidence="8 9" key="1">
    <citation type="submission" date="2017-02" db="EMBL/GenBank/DDBJ databases">
        <title>Arcobacter caeni sp. nov, a new Arcobacter species isolated from reclaimed water.</title>
        <authorList>
            <person name="Figueras M.J."/>
            <person name="Perez-Cataluna A."/>
            <person name="Salas-Masso N."/>
        </authorList>
    </citation>
    <scope>NUCLEOTIDE SEQUENCE [LARGE SCALE GENOMIC DNA]</scope>
    <source>
        <strain evidence="8 9">RW17-10</strain>
    </source>
</reference>
<evidence type="ECO:0000313" key="9">
    <source>
        <dbReference type="Proteomes" id="UP000251135"/>
    </source>
</evidence>
<keyword evidence="9" id="KW-1185">Reference proteome</keyword>
<keyword evidence="4 6" id="KW-1133">Transmembrane helix</keyword>
<dbReference type="AlphaFoldDB" id="A0A363CXR6"/>
<keyword evidence="3 6" id="KW-0812">Transmembrane</keyword>
<evidence type="ECO:0000256" key="2">
    <source>
        <dbReference type="ARBA" id="ARBA00022475"/>
    </source>
</evidence>
<dbReference type="Pfam" id="PF02706">
    <property type="entry name" value="Wzz"/>
    <property type="match status" value="1"/>
</dbReference>
<sequence>MDLRELFQTIWNSKKFIVIFTFLITLLSVIYVF</sequence>
<keyword evidence="5 6" id="KW-0472">Membrane</keyword>
<evidence type="ECO:0000259" key="7">
    <source>
        <dbReference type="Pfam" id="PF02706"/>
    </source>
</evidence>
<organism evidence="8 9">
    <name type="scientific">Arcobacter caeni</name>
    <dbReference type="NCBI Taxonomy" id="1912877"/>
    <lineage>
        <taxon>Bacteria</taxon>
        <taxon>Pseudomonadati</taxon>
        <taxon>Campylobacterota</taxon>
        <taxon>Epsilonproteobacteria</taxon>
        <taxon>Campylobacterales</taxon>
        <taxon>Arcobacteraceae</taxon>
        <taxon>Arcobacter</taxon>
    </lineage>
</organism>
<comment type="subcellular location">
    <subcellularLocation>
        <location evidence="1">Cell membrane</location>
        <topology evidence="1">Multi-pass membrane protein</topology>
    </subcellularLocation>
</comment>
<gene>
    <name evidence="8" type="ORF">B0174_09525</name>
</gene>
<evidence type="ECO:0000313" key="8">
    <source>
        <dbReference type="EMBL" id="PUE63803.1"/>
    </source>
</evidence>